<protein>
    <submittedName>
        <fullName evidence="1">Uncharacterized protein</fullName>
    </submittedName>
</protein>
<comment type="caution">
    <text evidence="1">The sequence shown here is derived from an EMBL/GenBank/DDBJ whole genome shotgun (WGS) entry which is preliminary data.</text>
</comment>
<keyword evidence="2" id="KW-1185">Reference proteome</keyword>
<reference evidence="2" key="1">
    <citation type="journal article" date="2019" name="Int. J. Syst. Evol. Microbiol.">
        <title>The Global Catalogue of Microorganisms (GCM) 10K type strain sequencing project: providing services to taxonomists for standard genome sequencing and annotation.</title>
        <authorList>
            <consortium name="The Broad Institute Genomics Platform"/>
            <consortium name="The Broad Institute Genome Sequencing Center for Infectious Disease"/>
            <person name="Wu L."/>
            <person name="Ma J."/>
        </authorList>
    </citation>
    <scope>NUCLEOTIDE SEQUENCE [LARGE SCALE GENOMIC DNA]</scope>
    <source>
        <strain evidence="2">CCUG 56029</strain>
    </source>
</reference>
<dbReference type="EMBL" id="JBHSEH010000031">
    <property type="protein sequence ID" value="MFC4428046.1"/>
    <property type="molecule type" value="Genomic_DNA"/>
</dbReference>
<proteinExistence type="predicted"/>
<organism evidence="1 2">
    <name type="scientific">Deinococcus navajonensis</name>
    <dbReference type="NCBI Taxonomy" id="309884"/>
    <lineage>
        <taxon>Bacteria</taxon>
        <taxon>Thermotogati</taxon>
        <taxon>Deinococcota</taxon>
        <taxon>Deinococci</taxon>
        <taxon>Deinococcales</taxon>
        <taxon>Deinococcaceae</taxon>
        <taxon>Deinococcus</taxon>
    </lineage>
</organism>
<gene>
    <name evidence="1" type="ORF">ACFOZ9_17710</name>
</gene>
<evidence type="ECO:0000313" key="2">
    <source>
        <dbReference type="Proteomes" id="UP001595998"/>
    </source>
</evidence>
<accession>A0ABV8XSZ9</accession>
<evidence type="ECO:0000313" key="1">
    <source>
        <dbReference type="EMBL" id="MFC4428046.1"/>
    </source>
</evidence>
<dbReference type="Proteomes" id="UP001595998">
    <property type="component" value="Unassembled WGS sequence"/>
</dbReference>
<name>A0ABV8XSZ9_9DEIO</name>
<sequence length="79" mass="8880">MTGTMTSRARVGQLQRVQARAANAEIVVELDRLRASGLAWHEVAAAMNGHERPDLRKTRYGAEWNLKNAFATWRRGTSD</sequence>
<dbReference type="RefSeq" id="WP_380042201.1">
    <property type="nucleotide sequence ID" value="NZ_JBHSEH010000031.1"/>
</dbReference>